<keyword evidence="9" id="KW-1185">Reference proteome</keyword>
<dbReference type="Gene3D" id="2.60.120.10">
    <property type="entry name" value="Jelly Rolls"/>
    <property type="match status" value="1"/>
</dbReference>
<dbReference type="Pfam" id="PF00908">
    <property type="entry name" value="dTDP_sugar_isom"/>
    <property type="match status" value="1"/>
</dbReference>
<dbReference type="CDD" id="cd00438">
    <property type="entry name" value="cupin_RmlC"/>
    <property type="match status" value="1"/>
</dbReference>
<dbReference type="AlphaFoldDB" id="A0A1W6ZQE7"/>
<dbReference type="GO" id="GO:0000271">
    <property type="term" value="P:polysaccharide biosynthetic process"/>
    <property type="evidence" value="ECO:0007669"/>
    <property type="project" value="TreeGrafter"/>
</dbReference>
<evidence type="ECO:0000256" key="3">
    <source>
        <dbReference type="ARBA" id="ARBA00012098"/>
    </source>
</evidence>
<comment type="catalytic activity">
    <reaction evidence="1">
        <text>dTDP-4-dehydro-6-deoxy-alpha-D-glucose = dTDP-4-dehydro-beta-L-rhamnose</text>
        <dbReference type="Rhea" id="RHEA:16969"/>
        <dbReference type="ChEBI" id="CHEBI:57649"/>
        <dbReference type="ChEBI" id="CHEBI:62830"/>
        <dbReference type="EC" id="5.1.3.13"/>
    </reaction>
</comment>
<accession>A0A1W6ZQE7</accession>
<reference evidence="8 9" key="1">
    <citation type="submission" date="2017-05" db="EMBL/GenBank/DDBJ databases">
        <title>Full genome sequence of Pseudorhodoplanes sinuspersici.</title>
        <authorList>
            <person name="Dastgheib S.M.M."/>
            <person name="Shavandi M."/>
            <person name="Tirandaz H."/>
        </authorList>
    </citation>
    <scope>NUCLEOTIDE SEQUENCE [LARGE SCALE GENOMIC DNA]</scope>
    <source>
        <strain evidence="8 9">RIPI110</strain>
    </source>
</reference>
<evidence type="ECO:0000313" key="8">
    <source>
        <dbReference type="EMBL" id="ARP99515.1"/>
    </source>
</evidence>
<dbReference type="InterPro" id="IPR014710">
    <property type="entry name" value="RmlC-like_jellyroll"/>
</dbReference>
<dbReference type="GO" id="GO:0005829">
    <property type="term" value="C:cytosol"/>
    <property type="evidence" value="ECO:0007669"/>
    <property type="project" value="TreeGrafter"/>
</dbReference>
<sequence length="193" mass="21531">MIFSETKLAGAYVVDIDPQKDNRGHFARVFCEDEFSARGLKFSVVQASVSLNAKRGTVRGLHFQYPPAAEIKYVRCMRGALADVIVDLRPESATYLDHLMIELSAENGRGLYIPERFAHGFITLQDGTEVSYFIGNAYTPAVQGALRYDDPHLKIEWPLPVSVISGRDRKASSVFEIGAELKDRMSVRESMVA</sequence>
<dbReference type="InterPro" id="IPR000888">
    <property type="entry name" value="RmlC-like"/>
</dbReference>
<dbReference type="RefSeq" id="WP_086087925.1">
    <property type="nucleotide sequence ID" value="NZ_CP021112.1"/>
</dbReference>
<gene>
    <name evidence="8" type="ORF">CAK95_10785</name>
</gene>
<dbReference type="STRING" id="1235591.CAK95_10785"/>
<evidence type="ECO:0000256" key="6">
    <source>
        <dbReference type="ARBA" id="ARBA00031424"/>
    </source>
</evidence>
<dbReference type="GO" id="GO:0019305">
    <property type="term" value="P:dTDP-rhamnose biosynthetic process"/>
    <property type="evidence" value="ECO:0007669"/>
    <property type="project" value="TreeGrafter"/>
</dbReference>
<dbReference type="OrthoDB" id="9800680at2"/>
<dbReference type="PANTHER" id="PTHR21047:SF2">
    <property type="entry name" value="THYMIDINE DIPHOSPHO-4-KETO-RHAMNOSE 3,5-EPIMERASE"/>
    <property type="match status" value="1"/>
</dbReference>
<evidence type="ECO:0000256" key="5">
    <source>
        <dbReference type="ARBA" id="ARBA00029758"/>
    </source>
</evidence>
<evidence type="ECO:0000256" key="7">
    <source>
        <dbReference type="ARBA" id="ARBA00033311"/>
    </source>
</evidence>
<protein>
    <recommendedName>
        <fullName evidence="4">dTDP-4-dehydrorhamnose 3,5-epimerase</fullName>
        <ecNumber evidence="3">5.1.3.13</ecNumber>
    </recommendedName>
    <alternativeName>
        <fullName evidence="6">Thymidine diphospho-4-keto-rhamnose 3,5-epimerase</fullName>
    </alternativeName>
    <alternativeName>
        <fullName evidence="5">dTDP-4-keto-6-deoxyglucose 3,5-epimerase</fullName>
    </alternativeName>
    <alternativeName>
        <fullName evidence="7">dTDP-6-deoxy-D-xylo-4-hexulose 3,5-epimerase</fullName>
    </alternativeName>
</protein>
<proteinExistence type="predicted"/>
<dbReference type="InterPro" id="IPR011051">
    <property type="entry name" value="RmlC_Cupin_sf"/>
</dbReference>
<dbReference type="EMBL" id="CP021112">
    <property type="protein sequence ID" value="ARP99515.1"/>
    <property type="molecule type" value="Genomic_DNA"/>
</dbReference>
<evidence type="ECO:0000256" key="4">
    <source>
        <dbReference type="ARBA" id="ARBA00019595"/>
    </source>
</evidence>
<evidence type="ECO:0000313" key="9">
    <source>
        <dbReference type="Proteomes" id="UP000194137"/>
    </source>
</evidence>
<dbReference type="GO" id="GO:0008830">
    <property type="term" value="F:dTDP-4-dehydrorhamnose 3,5-epimerase activity"/>
    <property type="evidence" value="ECO:0007669"/>
    <property type="project" value="UniProtKB-EC"/>
</dbReference>
<evidence type="ECO:0000256" key="1">
    <source>
        <dbReference type="ARBA" id="ARBA00001298"/>
    </source>
</evidence>
<evidence type="ECO:0000256" key="2">
    <source>
        <dbReference type="ARBA" id="ARBA00001997"/>
    </source>
</evidence>
<organism evidence="8 9">
    <name type="scientific">Pseudorhodoplanes sinuspersici</name>
    <dbReference type="NCBI Taxonomy" id="1235591"/>
    <lineage>
        <taxon>Bacteria</taxon>
        <taxon>Pseudomonadati</taxon>
        <taxon>Pseudomonadota</taxon>
        <taxon>Alphaproteobacteria</taxon>
        <taxon>Hyphomicrobiales</taxon>
        <taxon>Pseudorhodoplanes</taxon>
    </lineage>
</organism>
<dbReference type="KEGG" id="psin:CAK95_10785"/>
<dbReference type="SUPFAM" id="SSF51182">
    <property type="entry name" value="RmlC-like cupins"/>
    <property type="match status" value="1"/>
</dbReference>
<name>A0A1W6ZQE7_9HYPH</name>
<dbReference type="PANTHER" id="PTHR21047">
    <property type="entry name" value="DTDP-6-DEOXY-D-GLUCOSE-3,5 EPIMERASE"/>
    <property type="match status" value="1"/>
</dbReference>
<dbReference type="EC" id="5.1.3.13" evidence="3"/>
<dbReference type="Proteomes" id="UP000194137">
    <property type="component" value="Chromosome"/>
</dbReference>
<comment type="function">
    <text evidence="2">Catalyzes the epimerization of the C3' and C5'positions of dTDP-6-deoxy-D-xylo-4-hexulose, forming dTDP-6-deoxy-L-lyxo-4-hexulose.</text>
</comment>